<sequence length="95" mass="10736">MEKLQNRYPGKGRIVMAWQIGPQSLSPGASVRWWFHWSGYPGFEVIGVKPATPGSELRYSEPGVQMNNDGSTTYYMTVKNVGPFSVQYYWVGNTI</sequence>
<comment type="caution">
    <text evidence="1">The sequence shown here is derived from an EMBL/GenBank/DDBJ whole genome shotgun (WGS) entry which is preliminary data.</text>
</comment>
<name>A0ABV8JKD0_9BACL</name>
<evidence type="ECO:0000313" key="1">
    <source>
        <dbReference type="EMBL" id="MFC4077453.1"/>
    </source>
</evidence>
<organism evidence="1 2">
    <name type="scientific">Salinithrix halophila</name>
    <dbReference type="NCBI Taxonomy" id="1485204"/>
    <lineage>
        <taxon>Bacteria</taxon>
        <taxon>Bacillati</taxon>
        <taxon>Bacillota</taxon>
        <taxon>Bacilli</taxon>
        <taxon>Bacillales</taxon>
        <taxon>Thermoactinomycetaceae</taxon>
        <taxon>Salinithrix</taxon>
    </lineage>
</organism>
<protein>
    <submittedName>
        <fullName evidence="1">Uncharacterized protein</fullName>
    </submittedName>
</protein>
<keyword evidence="2" id="KW-1185">Reference proteome</keyword>
<reference evidence="2" key="1">
    <citation type="journal article" date="2019" name="Int. J. Syst. Evol. Microbiol.">
        <title>The Global Catalogue of Microorganisms (GCM) 10K type strain sequencing project: providing services to taxonomists for standard genome sequencing and annotation.</title>
        <authorList>
            <consortium name="The Broad Institute Genomics Platform"/>
            <consortium name="The Broad Institute Genome Sequencing Center for Infectious Disease"/>
            <person name="Wu L."/>
            <person name="Ma J."/>
        </authorList>
    </citation>
    <scope>NUCLEOTIDE SEQUENCE [LARGE SCALE GENOMIC DNA]</scope>
    <source>
        <strain evidence="2">IBRC-M 10813</strain>
    </source>
</reference>
<gene>
    <name evidence="1" type="ORF">ACFOUO_11640</name>
</gene>
<proteinExistence type="predicted"/>
<dbReference type="Proteomes" id="UP001595843">
    <property type="component" value="Unassembled WGS sequence"/>
</dbReference>
<evidence type="ECO:0000313" key="2">
    <source>
        <dbReference type="Proteomes" id="UP001595843"/>
    </source>
</evidence>
<accession>A0ABV8JKD0</accession>
<dbReference type="EMBL" id="JBHSAP010000015">
    <property type="protein sequence ID" value="MFC4077453.1"/>
    <property type="molecule type" value="Genomic_DNA"/>
</dbReference>